<evidence type="ECO:0000256" key="2">
    <source>
        <dbReference type="SAM" id="Phobius"/>
    </source>
</evidence>
<dbReference type="AlphaFoldDB" id="A0A0D2N8S2"/>
<proteinExistence type="predicted"/>
<organism evidence="3 4">
    <name type="scientific">Hypholoma sublateritium (strain FD-334 SS-4)</name>
    <dbReference type="NCBI Taxonomy" id="945553"/>
    <lineage>
        <taxon>Eukaryota</taxon>
        <taxon>Fungi</taxon>
        <taxon>Dikarya</taxon>
        <taxon>Basidiomycota</taxon>
        <taxon>Agaricomycotina</taxon>
        <taxon>Agaricomycetes</taxon>
        <taxon>Agaricomycetidae</taxon>
        <taxon>Agaricales</taxon>
        <taxon>Agaricineae</taxon>
        <taxon>Strophariaceae</taxon>
        <taxon>Hypholoma</taxon>
    </lineage>
</organism>
<evidence type="ECO:0000313" key="3">
    <source>
        <dbReference type="EMBL" id="KJA15514.1"/>
    </source>
</evidence>
<reference evidence="4" key="1">
    <citation type="submission" date="2014-04" db="EMBL/GenBank/DDBJ databases">
        <title>Evolutionary Origins and Diversification of the Mycorrhizal Mutualists.</title>
        <authorList>
            <consortium name="DOE Joint Genome Institute"/>
            <consortium name="Mycorrhizal Genomics Consortium"/>
            <person name="Kohler A."/>
            <person name="Kuo A."/>
            <person name="Nagy L.G."/>
            <person name="Floudas D."/>
            <person name="Copeland A."/>
            <person name="Barry K.W."/>
            <person name="Cichocki N."/>
            <person name="Veneault-Fourrey C."/>
            <person name="LaButti K."/>
            <person name="Lindquist E.A."/>
            <person name="Lipzen A."/>
            <person name="Lundell T."/>
            <person name="Morin E."/>
            <person name="Murat C."/>
            <person name="Riley R."/>
            <person name="Ohm R."/>
            <person name="Sun H."/>
            <person name="Tunlid A."/>
            <person name="Henrissat B."/>
            <person name="Grigoriev I.V."/>
            <person name="Hibbett D.S."/>
            <person name="Martin F."/>
        </authorList>
    </citation>
    <scope>NUCLEOTIDE SEQUENCE [LARGE SCALE GENOMIC DNA]</scope>
    <source>
        <strain evidence="4">FD-334 SS-4</strain>
    </source>
</reference>
<feature type="compositionally biased region" description="Polar residues" evidence="1">
    <location>
        <begin position="50"/>
        <end position="60"/>
    </location>
</feature>
<keyword evidence="2" id="KW-0472">Membrane</keyword>
<evidence type="ECO:0000313" key="4">
    <source>
        <dbReference type="Proteomes" id="UP000054270"/>
    </source>
</evidence>
<keyword evidence="4" id="KW-1185">Reference proteome</keyword>
<feature type="transmembrane region" description="Helical" evidence="2">
    <location>
        <begin position="86"/>
        <end position="108"/>
    </location>
</feature>
<name>A0A0D2N8S2_HYPSF</name>
<sequence length="251" mass="26515">MSSQSAISPESAFTWIIPNNGFPTAGGFGPWPSDVFNDLGTSSTSVSTSQEPSFAQATASQQPVETIQVISPSIARGATHRGIGGALAGGLAGGVIAVITVCAIIILARRRNARRAAVHSGETVPTPFAEYSWSERGRNIDSMGALPARAGISLPKAARHRDRRGRAVGTAAPPFRHAAGEKRGVLASTPALLSPPMRSPSLEEQMAHEIFTLRASIREMEYSQRSASAARRVVSTVEWDAPPDYVDAIPF</sequence>
<dbReference type="EMBL" id="KN817642">
    <property type="protein sequence ID" value="KJA15514.1"/>
    <property type="molecule type" value="Genomic_DNA"/>
</dbReference>
<protein>
    <submittedName>
        <fullName evidence="3">Uncharacterized protein</fullName>
    </submittedName>
</protein>
<keyword evidence="2" id="KW-0812">Transmembrane</keyword>
<accession>A0A0D2N8S2</accession>
<feature type="region of interest" description="Disordered" evidence="1">
    <location>
        <begin position="41"/>
        <end position="60"/>
    </location>
</feature>
<evidence type="ECO:0000256" key="1">
    <source>
        <dbReference type="SAM" id="MobiDB-lite"/>
    </source>
</evidence>
<keyword evidence="2" id="KW-1133">Transmembrane helix</keyword>
<gene>
    <name evidence="3" type="ORF">HYPSUDRAFT_58752</name>
</gene>
<dbReference type="Proteomes" id="UP000054270">
    <property type="component" value="Unassembled WGS sequence"/>
</dbReference>